<dbReference type="GO" id="GO:0004497">
    <property type="term" value="F:monooxygenase activity"/>
    <property type="evidence" value="ECO:0007669"/>
    <property type="project" value="UniProtKB-KW"/>
</dbReference>
<sequence>MRPKLLVIFLNHFAVANDLLSKRSRIYSDRPRSSTVMFGKLVGMTTLIMWCGSEDPVFPKFRRMFAEVFGKGNLDEHSSIVEDEREKFLDRLSSSPGDFYDHIEILSESIILRIAYGYQLSGKDDKFYDLYRKFSRVLTNEVVAQRWIVDYFPILQFLPRWLPGLRFHKFAEEQGRIRDDFNNMPYDFVKQEIKDHRAAPSFVSNWLLKSEQTEADDTVTRYVAAAMYLGGADTTAGFLKAFFYLMAMHPEVQAKAQAEIDAVVGVDHSPDITHWKDLPFLHALMKEVHRWQCIVPLGIPHRLTEDDEYEGIHISGGTTVIANIWAMCYDEDQYPEPSKFNPERFIPDPMTGKVQQDPNDYVFGFGRRICPGMHFANRTLFLMVSAILSSFTISKCLDDAGGEIEPKFECFGQITRHLRPFNVRIIRRK</sequence>
<feature type="binding site" description="axial binding residue" evidence="9">
    <location>
        <position position="370"/>
    </location>
    <ligand>
        <name>heme</name>
        <dbReference type="ChEBI" id="CHEBI:30413"/>
    </ligand>
    <ligandPart>
        <name>Fe</name>
        <dbReference type="ChEBI" id="CHEBI:18248"/>
    </ligandPart>
</feature>
<evidence type="ECO:0000256" key="2">
    <source>
        <dbReference type="ARBA" id="ARBA00005179"/>
    </source>
</evidence>
<dbReference type="OrthoDB" id="2789670at2759"/>
<keyword evidence="7 9" id="KW-0408">Iron</keyword>
<dbReference type="EMBL" id="KV419434">
    <property type="protein sequence ID" value="KZS88741.1"/>
    <property type="molecule type" value="Genomic_DNA"/>
</dbReference>
<dbReference type="InterPro" id="IPR050364">
    <property type="entry name" value="Cytochrome_P450_fung"/>
</dbReference>
<keyword evidence="8 10" id="KW-0503">Monooxygenase</keyword>
<evidence type="ECO:0000256" key="9">
    <source>
        <dbReference type="PIRSR" id="PIRSR602401-1"/>
    </source>
</evidence>
<dbReference type="Gene3D" id="1.10.630.10">
    <property type="entry name" value="Cytochrome P450"/>
    <property type="match status" value="1"/>
</dbReference>
<keyword evidence="6 10" id="KW-0560">Oxidoreductase</keyword>
<dbReference type="GO" id="GO:0016705">
    <property type="term" value="F:oxidoreductase activity, acting on paired donors, with incorporation or reduction of molecular oxygen"/>
    <property type="evidence" value="ECO:0007669"/>
    <property type="project" value="InterPro"/>
</dbReference>
<reference evidence="11 12" key="1">
    <citation type="journal article" date="2016" name="Mol. Biol. Evol.">
        <title>Comparative Genomics of Early-Diverging Mushroom-Forming Fungi Provides Insights into the Origins of Lignocellulose Decay Capabilities.</title>
        <authorList>
            <person name="Nagy L.G."/>
            <person name="Riley R."/>
            <person name="Tritt A."/>
            <person name="Adam C."/>
            <person name="Daum C."/>
            <person name="Floudas D."/>
            <person name="Sun H."/>
            <person name="Yadav J.S."/>
            <person name="Pangilinan J."/>
            <person name="Larsson K.H."/>
            <person name="Matsuura K."/>
            <person name="Barry K."/>
            <person name="Labutti K."/>
            <person name="Kuo R."/>
            <person name="Ohm R.A."/>
            <person name="Bhattacharya S.S."/>
            <person name="Shirouzu T."/>
            <person name="Yoshinaga Y."/>
            <person name="Martin F.M."/>
            <person name="Grigoriev I.V."/>
            <person name="Hibbett D.S."/>
        </authorList>
    </citation>
    <scope>NUCLEOTIDE SEQUENCE [LARGE SCALE GENOMIC DNA]</scope>
    <source>
        <strain evidence="11 12">HHB9708</strain>
    </source>
</reference>
<evidence type="ECO:0000256" key="10">
    <source>
        <dbReference type="RuleBase" id="RU000461"/>
    </source>
</evidence>
<keyword evidence="12" id="KW-1185">Reference proteome</keyword>
<comment type="cofactor">
    <cofactor evidence="1 9">
        <name>heme</name>
        <dbReference type="ChEBI" id="CHEBI:30413"/>
    </cofactor>
</comment>
<organism evidence="11 12">
    <name type="scientific">Sistotremastrum niveocremeum HHB9708</name>
    <dbReference type="NCBI Taxonomy" id="1314777"/>
    <lineage>
        <taxon>Eukaryota</taxon>
        <taxon>Fungi</taxon>
        <taxon>Dikarya</taxon>
        <taxon>Basidiomycota</taxon>
        <taxon>Agaricomycotina</taxon>
        <taxon>Agaricomycetes</taxon>
        <taxon>Sistotremastrales</taxon>
        <taxon>Sistotremastraceae</taxon>
        <taxon>Sertulicium</taxon>
        <taxon>Sertulicium niveocremeum</taxon>
    </lineage>
</organism>
<dbReference type="STRING" id="1314777.A0A164PHR0"/>
<protein>
    <submittedName>
        <fullName evidence="11">Cytochrome P450</fullName>
    </submittedName>
</protein>
<dbReference type="InterPro" id="IPR001128">
    <property type="entry name" value="Cyt_P450"/>
</dbReference>
<dbReference type="PANTHER" id="PTHR46300">
    <property type="entry name" value="P450, PUTATIVE (EUROFUNG)-RELATED-RELATED"/>
    <property type="match status" value="1"/>
</dbReference>
<evidence type="ECO:0000256" key="6">
    <source>
        <dbReference type="ARBA" id="ARBA00023002"/>
    </source>
</evidence>
<evidence type="ECO:0000256" key="5">
    <source>
        <dbReference type="ARBA" id="ARBA00022723"/>
    </source>
</evidence>
<evidence type="ECO:0000256" key="3">
    <source>
        <dbReference type="ARBA" id="ARBA00010617"/>
    </source>
</evidence>
<dbReference type="PANTHER" id="PTHR46300:SF7">
    <property type="entry name" value="P450, PUTATIVE (EUROFUNG)-RELATED"/>
    <property type="match status" value="1"/>
</dbReference>
<keyword evidence="4 9" id="KW-0349">Heme</keyword>
<comment type="pathway">
    <text evidence="2">Secondary metabolite biosynthesis.</text>
</comment>
<evidence type="ECO:0000256" key="1">
    <source>
        <dbReference type="ARBA" id="ARBA00001971"/>
    </source>
</evidence>
<dbReference type="InterPro" id="IPR036396">
    <property type="entry name" value="Cyt_P450_sf"/>
</dbReference>
<dbReference type="InterPro" id="IPR002401">
    <property type="entry name" value="Cyt_P450_E_grp-I"/>
</dbReference>
<evidence type="ECO:0000256" key="7">
    <source>
        <dbReference type="ARBA" id="ARBA00023004"/>
    </source>
</evidence>
<dbReference type="AlphaFoldDB" id="A0A164PHR0"/>
<evidence type="ECO:0000313" key="11">
    <source>
        <dbReference type="EMBL" id="KZS88741.1"/>
    </source>
</evidence>
<proteinExistence type="inferred from homology"/>
<accession>A0A164PHR0</accession>
<name>A0A164PHR0_9AGAM</name>
<dbReference type="GO" id="GO:0020037">
    <property type="term" value="F:heme binding"/>
    <property type="evidence" value="ECO:0007669"/>
    <property type="project" value="InterPro"/>
</dbReference>
<dbReference type="CDD" id="cd11065">
    <property type="entry name" value="CYP64-like"/>
    <property type="match status" value="1"/>
</dbReference>
<evidence type="ECO:0000313" key="12">
    <source>
        <dbReference type="Proteomes" id="UP000076722"/>
    </source>
</evidence>
<evidence type="ECO:0000256" key="8">
    <source>
        <dbReference type="ARBA" id="ARBA00023033"/>
    </source>
</evidence>
<dbReference type="PRINTS" id="PR00463">
    <property type="entry name" value="EP450I"/>
</dbReference>
<keyword evidence="5 9" id="KW-0479">Metal-binding</keyword>
<comment type="similarity">
    <text evidence="3 10">Belongs to the cytochrome P450 family.</text>
</comment>
<dbReference type="Proteomes" id="UP000076722">
    <property type="component" value="Unassembled WGS sequence"/>
</dbReference>
<dbReference type="Pfam" id="PF00067">
    <property type="entry name" value="p450"/>
    <property type="match status" value="1"/>
</dbReference>
<dbReference type="PROSITE" id="PS00086">
    <property type="entry name" value="CYTOCHROME_P450"/>
    <property type="match status" value="1"/>
</dbReference>
<dbReference type="GO" id="GO:0005506">
    <property type="term" value="F:iron ion binding"/>
    <property type="evidence" value="ECO:0007669"/>
    <property type="project" value="InterPro"/>
</dbReference>
<evidence type="ECO:0000256" key="4">
    <source>
        <dbReference type="ARBA" id="ARBA00022617"/>
    </source>
</evidence>
<dbReference type="SUPFAM" id="SSF48264">
    <property type="entry name" value="Cytochrome P450"/>
    <property type="match status" value="1"/>
</dbReference>
<dbReference type="InterPro" id="IPR017972">
    <property type="entry name" value="Cyt_P450_CS"/>
</dbReference>
<gene>
    <name evidence="11" type="ORF">SISNIDRAFT_417816</name>
</gene>